<feature type="region of interest" description="Disordered" evidence="2">
    <location>
        <begin position="113"/>
        <end position="195"/>
    </location>
</feature>
<dbReference type="EMBL" id="GL891307">
    <property type="protein sequence ID" value="EGO54869.1"/>
    <property type="molecule type" value="Genomic_DNA"/>
</dbReference>
<dbReference type="Proteomes" id="UP000008065">
    <property type="component" value="Unassembled WGS sequence"/>
</dbReference>
<proteinExistence type="predicted"/>
<accession>F8MW21</accession>
<dbReference type="SUPFAM" id="SSF57667">
    <property type="entry name" value="beta-beta-alpha zinc fingers"/>
    <property type="match status" value="1"/>
</dbReference>
<organism evidence="4 5">
    <name type="scientific">Neurospora tetrasperma (strain FGSC 2508 / ATCC MYA-4615 / P0657)</name>
    <dbReference type="NCBI Taxonomy" id="510951"/>
    <lineage>
        <taxon>Eukaryota</taxon>
        <taxon>Fungi</taxon>
        <taxon>Dikarya</taxon>
        <taxon>Ascomycota</taxon>
        <taxon>Pezizomycotina</taxon>
        <taxon>Sordariomycetes</taxon>
        <taxon>Sordariomycetidae</taxon>
        <taxon>Sordariales</taxon>
        <taxon>Sordariaceae</taxon>
        <taxon>Neurospora</taxon>
    </lineage>
</organism>
<keyword evidence="1" id="KW-0862">Zinc</keyword>
<dbReference type="VEuPathDB" id="FungiDB:NEUTE1DRAFT_118337"/>
<name>F8MW21_NEUT8</name>
<feature type="domain" description="C2H2-type" evidence="3">
    <location>
        <begin position="232"/>
        <end position="259"/>
    </location>
</feature>
<evidence type="ECO:0000313" key="4">
    <source>
        <dbReference type="EMBL" id="EGO54869.1"/>
    </source>
</evidence>
<keyword evidence="1" id="KW-0863">Zinc-finger</keyword>
<feature type="compositionally biased region" description="Low complexity" evidence="2">
    <location>
        <begin position="156"/>
        <end position="182"/>
    </location>
</feature>
<evidence type="ECO:0000313" key="5">
    <source>
        <dbReference type="Proteomes" id="UP000008065"/>
    </source>
</evidence>
<dbReference type="Gene3D" id="3.30.160.60">
    <property type="entry name" value="Classic Zinc Finger"/>
    <property type="match status" value="1"/>
</dbReference>
<dbReference type="InterPro" id="IPR036236">
    <property type="entry name" value="Znf_C2H2_sf"/>
</dbReference>
<evidence type="ECO:0000256" key="2">
    <source>
        <dbReference type="SAM" id="MobiDB-lite"/>
    </source>
</evidence>
<keyword evidence="5" id="KW-1185">Reference proteome</keyword>
<protein>
    <recommendedName>
        <fullName evidence="3">C2H2-type domain-containing protein</fullName>
    </recommendedName>
</protein>
<evidence type="ECO:0000259" key="3">
    <source>
        <dbReference type="PROSITE" id="PS50157"/>
    </source>
</evidence>
<dbReference type="RefSeq" id="XP_009854771.1">
    <property type="nucleotide sequence ID" value="XM_009856469.1"/>
</dbReference>
<dbReference type="KEGG" id="nte:NEUTE1DRAFT118337"/>
<feature type="compositionally biased region" description="Low complexity" evidence="2">
    <location>
        <begin position="124"/>
        <end position="144"/>
    </location>
</feature>
<sequence>MLVRPSIHARGLALPQRCGGFPMQQHHDQLKGGEYVCDGKALFTLGNEQQNAPDSSFIQQQGQSFFQYPPIIPQEPLIQGCYNPQLTNATLTTAISPETPMAFTTPMNGAWSSGAQYPPPQFLPSPTSLSSPSYPTPSSIYYTRPPSPTSPINHTSSAPSPSPSTSSTFSSRSASSSSSSSRKSPEKKPCEAPVDGRYGKCTYKGHSKELKKHYRTHHKKYAEEIGILLDPFECDDCKTSFVRKDFLARHQRVQRGKTMSACERAMKNKKGKGRV</sequence>
<dbReference type="OrthoDB" id="654211at2759"/>
<dbReference type="PROSITE" id="PS50157">
    <property type="entry name" value="ZINC_FINGER_C2H2_2"/>
    <property type="match status" value="1"/>
</dbReference>
<gene>
    <name evidence="4" type="ORF">NEUTE1DRAFT_118337</name>
</gene>
<reference evidence="5" key="1">
    <citation type="journal article" date="2011" name="Genetics">
        <title>Massive changes in genome architecture accompany the transition to self-fertility in the filamentous fungus Neurospora tetrasperma.</title>
        <authorList>
            <person name="Ellison C.E."/>
            <person name="Stajich J.E."/>
            <person name="Jacobson D.J."/>
            <person name="Natvig D.O."/>
            <person name="Lapidus A."/>
            <person name="Foster B."/>
            <person name="Aerts A."/>
            <person name="Riley R."/>
            <person name="Lindquist E.A."/>
            <person name="Grigoriev I.V."/>
            <person name="Taylor J.W."/>
        </authorList>
    </citation>
    <scope>NUCLEOTIDE SEQUENCE [LARGE SCALE GENOMIC DNA]</scope>
    <source>
        <strain evidence="5">FGSC 2508 / P0657</strain>
    </source>
</reference>
<evidence type="ECO:0000256" key="1">
    <source>
        <dbReference type="PROSITE-ProRule" id="PRU00042"/>
    </source>
</evidence>
<dbReference type="GO" id="GO:0008270">
    <property type="term" value="F:zinc ion binding"/>
    <property type="evidence" value="ECO:0007669"/>
    <property type="project" value="UniProtKB-KW"/>
</dbReference>
<dbReference type="InterPro" id="IPR013087">
    <property type="entry name" value="Znf_C2H2_type"/>
</dbReference>
<dbReference type="AlphaFoldDB" id="F8MW21"/>
<keyword evidence="1" id="KW-0479">Metal-binding</keyword>
<dbReference type="HOGENOM" id="CLU_1012270_0_0_1"/>
<dbReference type="GeneID" id="20823537"/>